<dbReference type="Proteomes" id="UP000050525">
    <property type="component" value="Unassembled WGS sequence"/>
</dbReference>
<sequence length="81" mass="9049">MAGNPERPVELSKLLGRYCGYDTHDNIETASNLLWMSYLLLTKLNSIITSSRCLKEYLLNKNCLAPLGPHPVLHPAAIQLI</sequence>
<keyword evidence="2" id="KW-1185">Reference proteome</keyword>
<dbReference type="AlphaFoldDB" id="A0A151NC73"/>
<gene>
    <name evidence="1" type="ORF">Y1Q_0002500</name>
</gene>
<proteinExistence type="predicted"/>
<protein>
    <submittedName>
        <fullName evidence="1">Uncharacterized protein</fullName>
    </submittedName>
</protein>
<organism evidence="1 2">
    <name type="scientific">Alligator mississippiensis</name>
    <name type="common">American alligator</name>
    <dbReference type="NCBI Taxonomy" id="8496"/>
    <lineage>
        <taxon>Eukaryota</taxon>
        <taxon>Metazoa</taxon>
        <taxon>Chordata</taxon>
        <taxon>Craniata</taxon>
        <taxon>Vertebrata</taxon>
        <taxon>Euteleostomi</taxon>
        <taxon>Archelosauria</taxon>
        <taxon>Archosauria</taxon>
        <taxon>Crocodylia</taxon>
        <taxon>Alligatoridae</taxon>
        <taxon>Alligatorinae</taxon>
        <taxon>Alligator</taxon>
    </lineage>
</organism>
<accession>A0A151NC73</accession>
<reference evidence="1 2" key="1">
    <citation type="journal article" date="2012" name="Genome Biol.">
        <title>Sequencing three crocodilian genomes to illuminate the evolution of archosaurs and amniotes.</title>
        <authorList>
            <person name="St John J.A."/>
            <person name="Braun E.L."/>
            <person name="Isberg S.R."/>
            <person name="Miles L.G."/>
            <person name="Chong A.Y."/>
            <person name="Gongora J."/>
            <person name="Dalzell P."/>
            <person name="Moran C."/>
            <person name="Bed'hom B."/>
            <person name="Abzhanov A."/>
            <person name="Burgess S.C."/>
            <person name="Cooksey A.M."/>
            <person name="Castoe T.A."/>
            <person name="Crawford N.G."/>
            <person name="Densmore L.D."/>
            <person name="Drew J.C."/>
            <person name="Edwards S.V."/>
            <person name="Faircloth B.C."/>
            <person name="Fujita M.K."/>
            <person name="Greenwold M.J."/>
            <person name="Hoffmann F.G."/>
            <person name="Howard J.M."/>
            <person name="Iguchi T."/>
            <person name="Janes D.E."/>
            <person name="Khan S.Y."/>
            <person name="Kohno S."/>
            <person name="de Koning A.J."/>
            <person name="Lance S.L."/>
            <person name="McCarthy F.M."/>
            <person name="McCormack J.E."/>
            <person name="Merchant M.E."/>
            <person name="Peterson D.G."/>
            <person name="Pollock D.D."/>
            <person name="Pourmand N."/>
            <person name="Raney B.J."/>
            <person name="Roessler K.A."/>
            <person name="Sanford J.R."/>
            <person name="Sawyer R.H."/>
            <person name="Schmidt C.J."/>
            <person name="Triplett E.W."/>
            <person name="Tuberville T.D."/>
            <person name="Venegas-Anaya M."/>
            <person name="Howard J.T."/>
            <person name="Jarvis E.D."/>
            <person name="Guillette L.J.Jr."/>
            <person name="Glenn T.C."/>
            <person name="Green R.E."/>
            <person name="Ray D.A."/>
        </authorList>
    </citation>
    <scope>NUCLEOTIDE SEQUENCE [LARGE SCALE GENOMIC DNA]</scope>
    <source>
        <strain evidence="1">KSC_2009_1</strain>
    </source>
</reference>
<name>A0A151NC73_ALLMI</name>
<evidence type="ECO:0000313" key="2">
    <source>
        <dbReference type="Proteomes" id="UP000050525"/>
    </source>
</evidence>
<comment type="caution">
    <text evidence="1">The sequence shown here is derived from an EMBL/GenBank/DDBJ whole genome shotgun (WGS) entry which is preliminary data.</text>
</comment>
<evidence type="ECO:0000313" key="1">
    <source>
        <dbReference type="EMBL" id="KYO34209.1"/>
    </source>
</evidence>
<dbReference type="EMBL" id="AKHW03003565">
    <property type="protein sequence ID" value="KYO34209.1"/>
    <property type="molecule type" value="Genomic_DNA"/>
</dbReference>